<feature type="compositionally biased region" description="Low complexity" evidence="3">
    <location>
        <begin position="448"/>
        <end position="473"/>
    </location>
</feature>
<accession>A0A9W7C695</accession>
<dbReference type="PANTHER" id="PTHR21663:SF0">
    <property type="entry name" value="HEAT REPEAT-CONTAINING PROTEIN 5B"/>
    <property type="match status" value="1"/>
</dbReference>
<dbReference type="InterPro" id="IPR040108">
    <property type="entry name" value="Laa1/Sip1/HEATR5"/>
</dbReference>
<evidence type="ECO:0000256" key="1">
    <source>
        <dbReference type="ARBA" id="ARBA00008304"/>
    </source>
</evidence>
<dbReference type="GO" id="GO:0008104">
    <property type="term" value="P:intracellular protein localization"/>
    <property type="evidence" value="ECO:0007669"/>
    <property type="project" value="TreeGrafter"/>
</dbReference>
<proteinExistence type="inferred from homology"/>
<name>A0A9W7C695_9STRA</name>
<dbReference type="EMBL" id="BRXX01000242">
    <property type="protein sequence ID" value="GMI00028.1"/>
    <property type="molecule type" value="Genomic_DNA"/>
</dbReference>
<feature type="region of interest" description="Disordered" evidence="3">
    <location>
        <begin position="446"/>
        <end position="473"/>
    </location>
</feature>
<feature type="region of interest" description="Disordered" evidence="3">
    <location>
        <begin position="518"/>
        <end position="544"/>
    </location>
</feature>
<organism evidence="4 5">
    <name type="scientific">Triparma verrucosa</name>
    <dbReference type="NCBI Taxonomy" id="1606542"/>
    <lineage>
        <taxon>Eukaryota</taxon>
        <taxon>Sar</taxon>
        <taxon>Stramenopiles</taxon>
        <taxon>Ochrophyta</taxon>
        <taxon>Bolidophyceae</taxon>
        <taxon>Parmales</taxon>
        <taxon>Triparmaceae</taxon>
        <taxon>Triparma</taxon>
    </lineage>
</organism>
<keyword evidence="5" id="KW-1185">Reference proteome</keyword>
<evidence type="ECO:0000256" key="3">
    <source>
        <dbReference type="SAM" id="MobiDB-lite"/>
    </source>
</evidence>
<dbReference type="PANTHER" id="PTHR21663">
    <property type="entry name" value="HYPOTHETICAL HEAT DOMAIN-CONTAINING"/>
    <property type="match status" value="1"/>
</dbReference>
<dbReference type="GO" id="GO:0005829">
    <property type="term" value="C:cytosol"/>
    <property type="evidence" value="ECO:0007669"/>
    <property type="project" value="GOC"/>
</dbReference>
<dbReference type="Gene3D" id="1.25.10.10">
    <property type="entry name" value="Leucine-rich Repeat Variant"/>
    <property type="match status" value="1"/>
</dbReference>
<dbReference type="GO" id="GO:0005794">
    <property type="term" value="C:Golgi apparatus"/>
    <property type="evidence" value="ECO:0007669"/>
    <property type="project" value="TreeGrafter"/>
</dbReference>
<dbReference type="InterPro" id="IPR011989">
    <property type="entry name" value="ARM-like"/>
</dbReference>
<dbReference type="GO" id="GO:0042147">
    <property type="term" value="P:retrograde transport, endosome to Golgi"/>
    <property type="evidence" value="ECO:0007669"/>
    <property type="project" value="TreeGrafter"/>
</dbReference>
<dbReference type="SUPFAM" id="SSF48371">
    <property type="entry name" value="ARM repeat"/>
    <property type="match status" value="1"/>
</dbReference>
<comment type="similarity">
    <text evidence="1">Belongs to the HEATR5 family.</text>
</comment>
<feature type="region of interest" description="Disordered" evidence="3">
    <location>
        <begin position="2015"/>
        <end position="2034"/>
    </location>
</feature>
<dbReference type="PROSITE" id="PS50077">
    <property type="entry name" value="HEAT_REPEAT"/>
    <property type="match status" value="1"/>
</dbReference>
<evidence type="ECO:0000313" key="5">
    <source>
        <dbReference type="Proteomes" id="UP001165160"/>
    </source>
</evidence>
<feature type="repeat" description="HEAT" evidence="2">
    <location>
        <begin position="577"/>
        <end position="613"/>
    </location>
</feature>
<dbReference type="GO" id="GO:0030139">
    <property type="term" value="C:endocytic vesicle"/>
    <property type="evidence" value="ECO:0007669"/>
    <property type="project" value="TreeGrafter"/>
</dbReference>
<feature type="region of interest" description="Disordered" evidence="3">
    <location>
        <begin position="312"/>
        <end position="332"/>
    </location>
</feature>
<dbReference type="Pfam" id="PF20210">
    <property type="entry name" value="Laa1_Sip1_HTR5"/>
    <property type="match status" value="1"/>
</dbReference>
<protein>
    <submittedName>
        <fullName evidence="4">Uncharacterized protein</fullName>
    </submittedName>
</protein>
<comment type="caution">
    <text evidence="4">The sequence shown here is derived from an EMBL/GenBank/DDBJ whole genome shotgun (WGS) entry which is preliminary data.</text>
</comment>
<evidence type="ECO:0000313" key="4">
    <source>
        <dbReference type="EMBL" id="GMI00028.1"/>
    </source>
</evidence>
<dbReference type="InterPro" id="IPR016024">
    <property type="entry name" value="ARM-type_fold"/>
</dbReference>
<dbReference type="InterPro" id="IPR046837">
    <property type="entry name" value="Laa1/Sip1/HEATR5-like_HEAT"/>
</dbReference>
<dbReference type="Proteomes" id="UP001165160">
    <property type="component" value="Unassembled WGS sequence"/>
</dbReference>
<dbReference type="GO" id="GO:0006897">
    <property type="term" value="P:endocytosis"/>
    <property type="evidence" value="ECO:0007669"/>
    <property type="project" value="TreeGrafter"/>
</dbReference>
<evidence type="ECO:0000256" key="2">
    <source>
        <dbReference type="PROSITE-ProRule" id="PRU00103"/>
    </source>
</evidence>
<reference evidence="5" key="1">
    <citation type="journal article" date="2023" name="Commun. Biol.">
        <title>Genome analysis of Parmales, the sister group of diatoms, reveals the evolutionary specialization of diatoms from phago-mixotrophs to photoautotrophs.</title>
        <authorList>
            <person name="Ban H."/>
            <person name="Sato S."/>
            <person name="Yoshikawa S."/>
            <person name="Yamada K."/>
            <person name="Nakamura Y."/>
            <person name="Ichinomiya M."/>
            <person name="Sato N."/>
            <person name="Blanc-Mathieu R."/>
            <person name="Endo H."/>
            <person name="Kuwata A."/>
            <person name="Ogata H."/>
        </authorList>
    </citation>
    <scope>NUCLEOTIDE SEQUENCE [LARGE SCALE GENOMIC DNA]</scope>
    <source>
        <strain evidence="5">NIES 3699</strain>
    </source>
</reference>
<dbReference type="InterPro" id="IPR021133">
    <property type="entry name" value="HEAT_type_2"/>
</dbReference>
<gene>
    <name evidence="4" type="ORF">TrVE_jg14289</name>
</gene>
<sequence length="2034" mass="218228">MSTTSTVVNLSEAAAILQQVLTTNFNNDDKNAKTTKEHHHVLFSSLTALEDSLKHDTSETLNKDGPSIKPILTTAFNLCTGELLLTPIRKLCVSCAVLLYDRCNRVDVFGFIKDLCETASLTAKSQKSLNGSRLLSVETLGSLISQRSITSRVTGLMNDVILSLSKCSRSTDVNIRMSAFVSTQKICESLVECSPESKFDSRWVALKGLEEKELLEVLKMVKKGVEDKNPDVRLSCARLATSLAPLSIVTGTSKNPSMLHHLDELLNTSLINLDDESVACGHQWAATVGVAVNASIAVQKLHDAEATVKAAKREVEDEEASEGNKKKKSETTGGGLSIKFQLRKGAQIGEAVTSCKTCHESLAYLTSWFKRVGGEAGVGLGGPYSCGGRSVRQMIAVAMSQVLRLQVETQTLLKSGSSLNQILTAILELCDHSMFEKSGGFNLGLGGAPSTPGSPPGNTGFAGSSPSPAPSSAAHQLSIDVKIAQLATNYVLRSLGSTISEPMQLNLLQELSSLFDVEDNSHSNDTSADTTTPPRRRSRTKSIVSKLNQQQLQCSLIEISHLISSLDEASIASTPTLLPTLQTALGHKEHGVRFEAATCIATISRIFSSKSFELLEDAVAQMRLNFTEVTKLSTQTTAENYQRELYIRMYKINGYATSIAMLLQEIGGKVSSEISPSASPAVFESKTFHPPLGNKLKGYYETILTFSKQLLDKQFNAEKSINNTLMCTCTRAAYTNISALLSLGPSFSKKHIGKFFSLWQTSVENAKKGREDFEDVHDLICLDAALQSVLSFTRNCPTLLLDIPDALTRTSILLESVLECVSGEGRLAQPSKPSAISRLDIIKSSLMEAFSWMPPGSFPTVADQLFGWACDHIKIGSEAEVQNSLLTILLDSEDAVLDVCSYSSAKITDEVGEDSTMLDSLAFKQAIIIDHAEREALLHGKSFFHDGDSSGFNASMQPSSSSTRSDGSSMYYVPPTPMHAAGNWKPPPSPFGSSSIRLMDCCIHMFAALFGLQDSKNQVKAVTLLSTLLPAAFQSSKSSFNPTASLSNTFTSDAEKEAKAKASLRLSANIVSTLLSVVQALPVHEGNHASDMPWIPKASEILLALLASPLSLVRRGSAQALGLLCTRVKGNLMQEVVESLQHVLDGQFPNGKKRSDTFAGYFAKSGAVLALACIGKGGSNSANTSQFITMCLERAVDAKEAQLVRTWSLYSVGSLLDHVDLGVDASAIRKHLHLISDVVDMLLGRFLGDWLVSRGEGVAAMVRLMNILLPIIFELDPTHPAVATLCSIMNVAKDFPHASVLHECLKFLELIAVFDVRKVNSEDSLRFLLDVSGGDHFGSASVIKTAISCMRAFAMSMRSSPEVLQSLNIHSSLLVLLDRVQGRANCVAGDFYRGVAVPRVMERIKCDETQSICHEIRGTMDILLDIDGRYLHALLFCRGVIRGEKAVTVEADVGGDDEDNEDAGDKNDVHDEGWTRAKVVKSARHRALVEAGVVTSSPSRWQVKRQATNLAFHSLKKLTSGFDVRQARAEVERKCASAKPTDVVESCPALHCEDIIAAACTAATATSGDNLILLQTSGLEMLCVTLEKFTGVKDPDSINSENVLTTLTSQVTSAVKPALNSGGVGGYNVPWLEKAVECLVVISCEIETKAIKRLIKPVISRSGADAIEKVAEIVVGKGDWGNEIVEDRPAFFEELETLILRKLSNGGKFDEKTTTLSCLLAIGGPSKSVRISLSCAIASLKEGGISHNALKTLEVLVDNKAADVGGCLSEVGEELLGVCCDILRWSEAGEEAIARQGLMTIGKILTLTNVSFGGEETNREVDTIVSVLAAVAAKRGFWDVWSSLPSDIALRSSIEEVKVAISKGAVSLKVLSAGVEITVLMGYLGTHIVTALLEAGRGREKDRTVLCTECVRTLLLGYQSVVSGGGAVENLLSELVPVFVLLIRHNGLPHGFGGLGGNVSPEGASIGKLLSSCLVHFAKTTGAQFKSVMGGLEANDKTVLESAVRGEMGGYGAQQGGGGGAVPKRLGKISAKKF</sequence>
<feature type="compositionally biased region" description="Basic residues" evidence="3">
    <location>
        <begin position="2025"/>
        <end position="2034"/>
    </location>
</feature>
<dbReference type="GO" id="GO:0016020">
    <property type="term" value="C:membrane"/>
    <property type="evidence" value="ECO:0007669"/>
    <property type="project" value="TreeGrafter"/>
</dbReference>